<sequence length="740" mass="78364">MNSLTEPSATNSSQQSPGFTQFQSTASTHPNGDGAGPRPGQSKFRPDIEGLRAIAVLGVVLFHAGVPGVGGGFIGVDVFFVISGFLITGLLWREVSSAGTIRLRRFYGARARRLLPASATVGVVTAIASFLLLPPLLVPPVLLDGITSALYVGNCWFFLEATDYFSDSANASPFLHYWSLGVEEQVYFVWPAIMLGVAWVIRRRRRAGADAISPKTYLVVLALIGVTSFAAALLVTRAWPPAGFFLMPTRAWELAVGGLVALTAGRWSRLSPLAAAAAGWVGLVTVVLTCVFLSSTTQYPGIATLVPVLGTALVIGAGCATPTQGAGQLLSLAPMRAIGRISYSWYLWHWPVLLLAAPLLGHPLGLTGRLVTVVVSAGLAVLTLRFIENPFRFSPAVNRSAGRSLGVGGVATAVAVCVSVVLLVLVPLPIGRGPAAQTLAVTVAPPSGSNVELYDDAVQQAFAQVQAAVAASANIKAVPSNLQPTLAGATAEQSAMFGRACMRDFFQADQPECSSGDTASRTTVALVGDSNAAMWTPAFEEVAVQRHWRLESLDKVGCPLFDLRLTTPHLRREYTECEQWRGRVISRLQAEHPHLIVLSISRTYRDQGFTAYDPAWIGGLTRLVQDLRGTGAEVLVLGPIPDPQSKVPVCLSGHLDDATACARPRSAAVDDAGIAAEATATKAAGGQYADLTALFCTAERCPVIVGNTLVYLDEVHLSYEYARQLAPVIGLLADRTLAHN</sequence>
<dbReference type="PANTHER" id="PTHR23028">
    <property type="entry name" value="ACETYLTRANSFERASE"/>
    <property type="match status" value="1"/>
</dbReference>
<evidence type="ECO:0000259" key="11">
    <source>
        <dbReference type="Pfam" id="PF19040"/>
    </source>
</evidence>
<dbReference type="PANTHER" id="PTHR23028:SF53">
    <property type="entry name" value="ACYL_TRANSF_3 DOMAIN-CONTAINING PROTEIN"/>
    <property type="match status" value="1"/>
</dbReference>
<dbReference type="GO" id="GO:0005886">
    <property type="term" value="C:plasma membrane"/>
    <property type="evidence" value="ECO:0007669"/>
    <property type="project" value="UniProtKB-SubCell"/>
</dbReference>
<evidence type="ECO:0000256" key="5">
    <source>
        <dbReference type="ARBA" id="ARBA00022989"/>
    </source>
</evidence>
<evidence type="ECO:0000256" key="4">
    <source>
        <dbReference type="ARBA" id="ARBA00022692"/>
    </source>
</evidence>
<dbReference type="GO" id="GO:0016747">
    <property type="term" value="F:acyltransferase activity, transferring groups other than amino-acyl groups"/>
    <property type="evidence" value="ECO:0007669"/>
    <property type="project" value="InterPro"/>
</dbReference>
<comment type="caution">
    <text evidence="12">The sequence shown here is derived from an EMBL/GenBank/DDBJ whole genome shotgun (WGS) entry which is preliminary data.</text>
</comment>
<keyword evidence="4 9" id="KW-0812">Transmembrane</keyword>
<comment type="subcellular location">
    <subcellularLocation>
        <location evidence="1">Cell membrane</location>
        <topology evidence="1">Multi-pass membrane protein</topology>
    </subcellularLocation>
</comment>
<feature type="transmembrane region" description="Helical" evidence="9">
    <location>
        <begin position="274"/>
        <end position="295"/>
    </location>
</feature>
<dbReference type="Pfam" id="PF01757">
    <property type="entry name" value="Acyl_transf_3"/>
    <property type="match status" value="1"/>
</dbReference>
<feature type="transmembrane region" description="Helical" evidence="9">
    <location>
        <begin position="301"/>
        <end position="320"/>
    </location>
</feature>
<keyword evidence="6 9" id="KW-0472">Membrane</keyword>
<proteinExistence type="predicted"/>
<dbReference type="InterPro" id="IPR002656">
    <property type="entry name" value="Acyl_transf_3_dom"/>
</dbReference>
<evidence type="ECO:0000313" key="12">
    <source>
        <dbReference type="EMBL" id="ORV53887.1"/>
    </source>
</evidence>
<dbReference type="AlphaFoldDB" id="A0A1X1UAQ3"/>
<keyword evidence="2" id="KW-1003">Cell membrane</keyword>
<dbReference type="SUPFAM" id="SSF52266">
    <property type="entry name" value="SGNH hydrolase"/>
    <property type="match status" value="1"/>
</dbReference>
<evidence type="ECO:0000313" key="13">
    <source>
        <dbReference type="Proteomes" id="UP000193010"/>
    </source>
</evidence>
<name>A0A1X1UAQ3_MYCFL</name>
<feature type="compositionally biased region" description="Polar residues" evidence="8">
    <location>
        <begin position="1"/>
        <end position="30"/>
    </location>
</feature>
<evidence type="ECO:0000256" key="8">
    <source>
        <dbReference type="SAM" id="MobiDB-lite"/>
    </source>
</evidence>
<feature type="domain" description="SGNH" evidence="11">
    <location>
        <begin position="508"/>
        <end position="729"/>
    </location>
</feature>
<feature type="transmembrane region" description="Helical" evidence="9">
    <location>
        <begin position="366"/>
        <end position="384"/>
    </location>
</feature>
<dbReference type="InterPro" id="IPR036514">
    <property type="entry name" value="SGNH_hydro_sf"/>
</dbReference>
<dbReference type="Pfam" id="PF19040">
    <property type="entry name" value="SGNH"/>
    <property type="match status" value="1"/>
</dbReference>
<dbReference type="InterPro" id="IPR043968">
    <property type="entry name" value="SGNH"/>
</dbReference>
<gene>
    <name evidence="12" type="ORF">AWC05_19415</name>
</gene>
<feature type="transmembrane region" description="Helical" evidence="9">
    <location>
        <begin position="72"/>
        <end position="92"/>
    </location>
</feature>
<feature type="transmembrane region" description="Helical" evidence="9">
    <location>
        <begin position="217"/>
        <end position="236"/>
    </location>
</feature>
<keyword evidence="7 12" id="KW-0012">Acyltransferase</keyword>
<keyword evidence="13" id="KW-1185">Reference proteome</keyword>
<evidence type="ECO:0000256" key="6">
    <source>
        <dbReference type="ARBA" id="ARBA00023136"/>
    </source>
</evidence>
<organism evidence="12 13">
    <name type="scientific">Mycobacterium florentinum</name>
    <dbReference type="NCBI Taxonomy" id="292462"/>
    <lineage>
        <taxon>Bacteria</taxon>
        <taxon>Bacillati</taxon>
        <taxon>Actinomycetota</taxon>
        <taxon>Actinomycetes</taxon>
        <taxon>Mycobacteriales</taxon>
        <taxon>Mycobacteriaceae</taxon>
        <taxon>Mycobacterium</taxon>
        <taxon>Mycobacterium simiae complex</taxon>
    </lineage>
</organism>
<keyword evidence="3 12" id="KW-0808">Transferase</keyword>
<dbReference type="EMBL" id="LQOV01000010">
    <property type="protein sequence ID" value="ORV53887.1"/>
    <property type="molecule type" value="Genomic_DNA"/>
</dbReference>
<reference evidence="12 13" key="1">
    <citation type="submission" date="2016-01" db="EMBL/GenBank/DDBJ databases">
        <title>The new phylogeny of the genus Mycobacterium.</title>
        <authorList>
            <person name="Tarcisio F."/>
            <person name="Conor M."/>
            <person name="Antonella G."/>
            <person name="Elisabetta G."/>
            <person name="Giulia F.S."/>
            <person name="Sara T."/>
            <person name="Anna F."/>
            <person name="Clotilde B."/>
            <person name="Roberto B."/>
            <person name="Veronica D.S."/>
            <person name="Fabio R."/>
            <person name="Monica P."/>
            <person name="Olivier J."/>
            <person name="Enrico T."/>
            <person name="Nicola S."/>
        </authorList>
    </citation>
    <scope>NUCLEOTIDE SEQUENCE [LARGE SCALE GENOMIC DNA]</scope>
    <source>
        <strain evidence="12 13">DSM 44852</strain>
    </source>
</reference>
<dbReference type="Proteomes" id="UP000193010">
    <property type="component" value="Unassembled WGS sequence"/>
</dbReference>
<dbReference type="Gene3D" id="3.40.50.1110">
    <property type="entry name" value="SGNH hydrolase"/>
    <property type="match status" value="1"/>
</dbReference>
<evidence type="ECO:0000259" key="10">
    <source>
        <dbReference type="Pfam" id="PF01757"/>
    </source>
</evidence>
<evidence type="ECO:0000256" key="1">
    <source>
        <dbReference type="ARBA" id="ARBA00004651"/>
    </source>
</evidence>
<dbReference type="InterPro" id="IPR050879">
    <property type="entry name" value="Acyltransferase_3"/>
</dbReference>
<keyword evidence="5 9" id="KW-1133">Transmembrane helix</keyword>
<evidence type="ECO:0000256" key="7">
    <source>
        <dbReference type="ARBA" id="ARBA00023315"/>
    </source>
</evidence>
<evidence type="ECO:0000256" key="3">
    <source>
        <dbReference type="ARBA" id="ARBA00022679"/>
    </source>
</evidence>
<accession>A0A1X1UAQ3</accession>
<dbReference type="STRING" id="292462.AWC05_19415"/>
<dbReference type="GO" id="GO:0009103">
    <property type="term" value="P:lipopolysaccharide biosynthetic process"/>
    <property type="evidence" value="ECO:0007669"/>
    <property type="project" value="TreeGrafter"/>
</dbReference>
<feature type="transmembrane region" description="Helical" evidence="9">
    <location>
        <begin position="185"/>
        <end position="201"/>
    </location>
</feature>
<evidence type="ECO:0000256" key="2">
    <source>
        <dbReference type="ARBA" id="ARBA00022475"/>
    </source>
</evidence>
<feature type="transmembrane region" description="Helical" evidence="9">
    <location>
        <begin position="113"/>
        <end position="133"/>
    </location>
</feature>
<evidence type="ECO:0000256" key="9">
    <source>
        <dbReference type="SAM" id="Phobius"/>
    </source>
</evidence>
<protein>
    <submittedName>
        <fullName evidence="12">Acyltransferase</fullName>
    </submittedName>
</protein>
<feature type="domain" description="Acyltransferase 3" evidence="10">
    <location>
        <begin position="47"/>
        <end position="383"/>
    </location>
</feature>
<feature type="transmembrane region" description="Helical" evidence="9">
    <location>
        <begin position="405"/>
        <end position="428"/>
    </location>
</feature>
<feature type="region of interest" description="Disordered" evidence="8">
    <location>
        <begin position="1"/>
        <end position="42"/>
    </location>
</feature>